<sequence length="931" mass="98893">MASISLPPQSQSGFPPYFDPSAPSDIASSHRMSMPPPLPNPPFVFPARDPDLADSQSETPDGRAPPPLPAFSFHPGSSQSSQPAPAHNPRAGGHRRRPSEFVGGDQLVTPPAGDGDKRDEPLSPTKPSAPSGPPPGRGPGRRHHAHRRSAAVSGVDLNAINKALGTNLTAGSAPCTPGDRNFDTGHEDISRPLSYSAGSLGRPTPPASPQFVPVPPVPPVPPIPAAIYIQPAPNNDDEDIGRPVSAVSAVSSETSTNNTVKVEQPGNPPPVQSRPTQNRSSKPRPKTADASLAFDLIPTQNVPDVPAVKRSKSTGHSRSRKSMSTGNLEAMLASNGPDDAHSTDTSRPSYSDDGSESSYSEHDGDGASPKKSRSKSKKKRVRSWAGAILTRGKGKRHAKPETEEKKRPTALTPPTLTRTNSEVGSVLDVDFDNDDVVVLRTPTNPEATFAAAESVREEPPTPVPAPAPAPSLETAWKPRSFYEQTAQGDMLSSPIIDLDAALGPFNTPDMRPAHGAPSKFSVATQRMYSGGRRGEFVGPEMRYHRRTESAPVMQPFDRSSLGPIRLGGTTSETPDVFYEEEEDEFLAASQSPRGRATPVQSGRATPIPSGRVMPAQRATSAKVIAAAPAVSEDDKLSVKSGDSADTAGTARTARTAKTAGTLTRAPEASSSVGSLEQAGLGIQATDKVVSQLEAHSVRRHVPDPMHDTGNPFAGQPQSPIDILKSEDRITRPRVPPSPDVSPGFLAVDKRPATSPHELLPNIPRFSLSAGVSPTSSSFPSPDAPRAFNDRNFSSHSYQHLPSDYTYASVEDVPSLTSSASTMTNTVNRLSSSFFPRARLSTDRAASFSAAVHRRSSQANSSKRSSLASLSKLVGGPHSERSKLHQEEKPPGDAPDSSKMKGRRLSRLMHFWKLRETEKSGAETAAPSERPM</sequence>
<feature type="compositionally biased region" description="Low complexity" evidence="1">
    <location>
        <begin position="244"/>
        <end position="262"/>
    </location>
</feature>
<feature type="compositionally biased region" description="Low complexity" evidence="1">
    <location>
        <begin position="644"/>
        <end position="665"/>
    </location>
</feature>
<feature type="region of interest" description="Disordered" evidence="1">
    <location>
        <begin position="700"/>
        <end position="719"/>
    </location>
</feature>
<feature type="region of interest" description="Disordered" evidence="1">
    <location>
        <begin position="849"/>
        <end position="931"/>
    </location>
</feature>
<feature type="compositionally biased region" description="Basic and acidic residues" evidence="1">
    <location>
        <begin position="877"/>
        <end position="898"/>
    </location>
</feature>
<organism evidence="2 3">
    <name type="scientific">Penicillium decumbens</name>
    <dbReference type="NCBI Taxonomy" id="69771"/>
    <lineage>
        <taxon>Eukaryota</taxon>
        <taxon>Fungi</taxon>
        <taxon>Dikarya</taxon>
        <taxon>Ascomycota</taxon>
        <taxon>Pezizomycotina</taxon>
        <taxon>Eurotiomycetes</taxon>
        <taxon>Eurotiomycetidae</taxon>
        <taxon>Eurotiales</taxon>
        <taxon>Aspergillaceae</taxon>
        <taxon>Penicillium</taxon>
    </lineage>
</organism>
<feature type="compositionally biased region" description="Basic and acidic residues" evidence="1">
    <location>
        <begin position="180"/>
        <end position="190"/>
    </location>
</feature>
<feature type="compositionally biased region" description="Low complexity" evidence="1">
    <location>
        <begin position="856"/>
        <end position="872"/>
    </location>
</feature>
<evidence type="ECO:0000313" key="2">
    <source>
        <dbReference type="EMBL" id="OQD78698.1"/>
    </source>
</evidence>
<feature type="compositionally biased region" description="Basic residues" evidence="1">
    <location>
        <begin position="309"/>
        <end position="321"/>
    </location>
</feature>
<feature type="region of interest" description="Disordered" evidence="1">
    <location>
        <begin position="770"/>
        <end position="794"/>
    </location>
</feature>
<feature type="compositionally biased region" description="Basic residues" evidence="1">
    <location>
        <begin position="139"/>
        <end position="149"/>
    </location>
</feature>
<keyword evidence="3" id="KW-1185">Reference proteome</keyword>
<feature type="region of interest" description="Disordered" evidence="1">
    <location>
        <begin position="1"/>
        <end position="423"/>
    </location>
</feature>
<feature type="compositionally biased region" description="Pro residues" evidence="1">
    <location>
        <begin position="460"/>
        <end position="469"/>
    </location>
</feature>
<reference evidence="3" key="1">
    <citation type="journal article" date="2017" name="Nat. Microbiol.">
        <title>Global analysis of biosynthetic gene clusters reveals vast potential of secondary metabolite production in Penicillium species.</title>
        <authorList>
            <person name="Nielsen J.C."/>
            <person name="Grijseels S."/>
            <person name="Prigent S."/>
            <person name="Ji B."/>
            <person name="Dainat J."/>
            <person name="Nielsen K.F."/>
            <person name="Frisvad J.C."/>
            <person name="Workman M."/>
            <person name="Nielsen J."/>
        </authorList>
    </citation>
    <scope>NUCLEOTIDE SEQUENCE [LARGE SCALE GENOMIC DNA]</scope>
    <source>
        <strain evidence="3">IBT 11843</strain>
    </source>
</reference>
<feature type="compositionally biased region" description="Low complexity" evidence="1">
    <location>
        <begin position="409"/>
        <end position="419"/>
    </location>
</feature>
<comment type="caution">
    <text evidence="2">The sequence shown here is derived from an EMBL/GenBank/DDBJ whole genome shotgun (WGS) entry which is preliminary data.</text>
</comment>
<dbReference type="EMBL" id="MDYL01000001">
    <property type="protein sequence ID" value="OQD78698.1"/>
    <property type="molecule type" value="Genomic_DNA"/>
</dbReference>
<proteinExistence type="predicted"/>
<feature type="region of interest" description="Disordered" evidence="1">
    <location>
        <begin position="450"/>
        <end position="473"/>
    </location>
</feature>
<gene>
    <name evidence="2" type="ORF">PENDEC_c001G05284</name>
</gene>
<dbReference type="Proteomes" id="UP000191522">
    <property type="component" value="Unassembled WGS sequence"/>
</dbReference>
<evidence type="ECO:0008006" key="4">
    <source>
        <dbReference type="Google" id="ProtNLM"/>
    </source>
</evidence>
<name>A0A1V6PNV6_PENDC</name>
<feature type="compositionally biased region" description="Polar residues" evidence="1">
    <location>
        <begin position="770"/>
        <end position="779"/>
    </location>
</feature>
<feature type="compositionally biased region" description="Basic residues" evidence="1">
    <location>
        <begin position="899"/>
        <end position="911"/>
    </location>
</feature>
<feature type="compositionally biased region" description="Pro residues" evidence="1">
    <location>
        <begin position="34"/>
        <end position="44"/>
    </location>
</feature>
<feature type="compositionally biased region" description="Polar residues" evidence="1">
    <location>
        <begin position="1"/>
        <end position="13"/>
    </location>
</feature>
<feature type="region of interest" description="Disordered" evidence="1">
    <location>
        <begin position="636"/>
        <end position="674"/>
    </location>
</feature>
<feature type="compositionally biased region" description="Pro residues" evidence="1">
    <location>
        <begin position="203"/>
        <end position="224"/>
    </location>
</feature>
<evidence type="ECO:0000256" key="1">
    <source>
        <dbReference type="SAM" id="MobiDB-lite"/>
    </source>
</evidence>
<feature type="compositionally biased region" description="Low complexity" evidence="1">
    <location>
        <begin position="349"/>
        <end position="358"/>
    </location>
</feature>
<feature type="compositionally biased region" description="Basic residues" evidence="1">
    <location>
        <begin position="370"/>
        <end position="382"/>
    </location>
</feature>
<evidence type="ECO:0000313" key="3">
    <source>
        <dbReference type="Proteomes" id="UP000191522"/>
    </source>
</evidence>
<dbReference type="AlphaFoldDB" id="A0A1V6PNV6"/>
<dbReference type="OMA" id="FNTPDMR"/>
<feature type="compositionally biased region" description="Polar residues" evidence="1">
    <location>
        <begin position="588"/>
        <end position="603"/>
    </location>
</feature>
<accession>A0A1V6PNV6</accession>
<dbReference type="OrthoDB" id="5406427at2759"/>
<feature type="region of interest" description="Disordered" evidence="1">
    <location>
        <begin position="588"/>
        <end position="613"/>
    </location>
</feature>
<protein>
    <recommendedName>
        <fullName evidence="4">Cell wall proline rich protein</fullName>
    </recommendedName>
</protein>